<sequence>MICPLSEKTLCFPSLTTILSPSAFSPFILRSSLFLIPLRPSPHKFYGVLNPACGGSVQEVVVHTDLIINNIPGLRDPDARFHYFTGELLPRLRSEQRSHTLVYIPDYCDYVRLLRHLKDDGGTSIASINEYMVGENSKVAKIRSLFFEGNRHFLLYTERFHFYRRYRIKGVRHIIFYDLPTYPHFFSEICNLMVESNQNRRTRKQHLGSTVHMIVQKSNLTSLVGILGTQRTTDILSSGKAIHTCVLGNWKVYHSRGAVIIVALELGEPTLSLPRGAQQVAPQEESEPRQRSPKTILCKHRQQHTLGLLCCCCCCVDAS</sequence>
<dbReference type="AlphaFoldDB" id="A0A8J4Y239"/>
<evidence type="ECO:0000313" key="2">
    <source>
        <dbReference type="EMBL" id="KAG0718827.1"/>
    </source>
</evidence>
<name>A0A8J4Y239_CHIOP</name>
<comment type="caution">
    <text evidence="2">The sequence shown here is derived from an EMBL/GenBank/DDBJ whole genome shotgun (WGS) entry which is preliminary data.</text>
</comment>
<dbReference type="GO" id="GO:0019843">
    <property type="term" value="F:rRNA binding"/>
    <property type="evidence" value="ECO:0007669"/>
    <property type="project" value="TreeGrafter"/>
</dbReference>
<evidence type="ECO:0000259" key="1">
    <source>
        <dbReference type="Pfam" id="PF06862"/>
    </source>
</evidence>
<proteinExistence type="predicted"/>
<feature type="domain" description="UTP25 C-terminal" evidence="1">
    <location>
        <begin position="75"/>
        <end position="243"/>
    </location>
</feature>
<reference evidence="2" key="1">
    <citation type="submission" date="2020-07" db="EMBL/GenBank/DDBJ databases">
        <title>The High-quality genome of the commercially important snow crab, Chionoecetes opilio.</title>
        <authorList>
            <person name="Jeong J.-H."/>
            <person name="Ryu S."/>
        </authorList>
    </citation>
    <scope>NUCLEOTIDE SEQUENCE</scope>
    <source>
        <strain evidence="2">MADBK_172401_WGS</strain>
        <tissue evidence="2">Digestive gland</tissue>
    </source>
</reference>
<dbReference type="OrthoDB" id="10264378at2759"/>
<accession>A0A8J4Y239</accession>
<dbReference type="PANTHER" id="PTHR12933">
    <property type="entry name" value="ORF PROTEIN-RELATED"/>
    <property type="match status" value="1"/>
</dbReference>
<evidence type="ECO:0000313" key="3">
    <source>
        <dbReference type="Proteomes" id="UP000770661"/>
    </source>
</evidence>
<protein>
    <submittedName>
        <fullName evidence="2">Digestive organ expansion factor</fullName>
    </submittedName>
</protein>
<dbReference type="GO" id="GO:0034511">
    <property type="term" value="F:U3 snoRNA binding"/>
    <property type="evidence" value="ECO:0007669"/>
    <property type="project" value="InterPro"/>
</dbReference>
<dbReference type="InterPro" id="IPR053939">
    <property type="entry name" value="UTP25_C"/>
</dbReference>
<dbReference type="InterPro" id="IPR010678">
    <property type="entry name" value="UTP25"/>
</dbReference>
<keyword evidence="3" id="KW-1185">Reference proteome</keyword>
<gene>
    <name evidence="2" type="primary">diexf</name>
    <name evidence="2" type="ORF">GWK47_051719</name>
</gene>
<dbReference type="GO" id="GO:0000462">
    <property type="term" value="P:maturation of SSU-rRNA from tricistronic rRNA transcript (SSU-rRNA, 5.8S rRNA, LSU-rRNA)"/>
    <property type="evidence" value="ECO:0007669"/>
    <property type="project" value="TreeGrafter"/>
</dbReference>
<dbReference type="Pfam" id="PF06862">
    <property type="entry name" value="Utp25_C"/>
    <property type="match status" value="1"/>
</dbReference>
<dbReference type="PANTHER" id="PTHR12933:SF0">
    <property type="entry name" value="U3 SMALL NUCLEOLAR RNA-ASSOCIATED PROTEIN 25 HOMOLOG"/>
    <property type="match status" value="1"/>
</dbReference>
<dbReference type="GO" id="GO:0032040">
    <property type="term" value="C:small-subunit processome"/>
    <property type="evidence" value="ECO:0007669"/>
    <property type="project" value="TreeGrafter"/>
</dbReference>
<dbReference type="EMBL" id="JACEEZ010015449">
    <property type="protein sequence ID" value="KAG0718827.1"/>
    <property type="molecule type" value="Genomic_DNA"/>
</dbReference>
<dbReference type="Proteomes" id="UP000770661">
    <property type="component" value="Unassembled WGS sequence"/>
</dbReference>
<organism evidence="2 3">
    <name type="scientific">Chionoecetes opilio</name>
    <name type="common">Atlantic snow crab</name>
    <name type="synonym">Cancer opilio</name>
    <dbReference type="NCBI Taxonomy" id="41210"/>
    <lineage>
        <taxon>Eukaryota</taxon>
        <taxon>Metazoa</taxon>
        <taxon>Ecdysozoa</taxon>
        <taxon>Arthropoda</taxon>
        <taxon>Crustacea</taxon>
        <taxon>Multicrustacea</taxon>
        <taxon>Malacostraca</taxon>
        <taxon>Eumalacostraca</taxon>
        <taxon>Eucarida</taxon>
        <taxon>Decapoda</taxon>
        <taxon>Pleocyemata</taxon>
        <taxon>Brachyura</taxon>
        <taxon>Eubrachyura</taxon>
        <taxon>Majoidea</taxon>
        <taxon>Majidae</taxon>
        <taxon>Chionoecetes</taxon>
    </lineage>
</organism>